<dbReference type="PANTHER" id="PTHR30518:SF2">
    <property type="entry name" value="ENDOLYTIC MUREIN TRANSGLYCOSYLASE"/>
    <property type="match status" value="1"/>
</dbReference>
<evidence type="ECO:0000256" key="3">
    <source>
        <dbReference type="ARBA" id="ARBA00022989"/>
    </source>
</evidence>
<comment type="catalytic activity">
    <reaction evidence="7">
        <text>a peptidoglycan chain = a peptidoglycan chain with N-acetyl-1,6-anhydromuramyl-[peptide] at the reducing end + a peptidoglycan chain with N-acetylglucosamine at the non-reducing end.</text>
        <dbReference type="EC" id="4.2.2.29"/>
    </reaction>
</comment>
<keyword evidence="1 7" id="KW-1003">Cell membrane</keyword>
<dbReference type="Pfam" id="PF02618">
    <property type="entry name" value="YceG"/>
    <property type="match status" value="1"/>
</dbReference>
<evidence type="ECO:0000256" key="6">
    <source>
        <dbReference type="ARBA" id="ARBA00023316"/>
    </source>
</evidence>
<dbReference type="NCBIfam" id="TIGR00247">
    <property type="entry name" value="endolytic transglycosylase MltG"/>
    <property type="match status" value="1"/>
</dbReference>
<dbReference type="InterPro" id="IPR003770">
    <property type="entry name" value="MLTG-like"/>
</dbReference>
<evidence type="ECO:0000256" key="2">
    <source>
        <dbReference type="ARBA" id="ARBA00022692"/>
    </source>
</evidence>
<evidence type="ECO:0000313" key="9">
    <source>
        <dbReference type="Proteomes" id="UP000255283"/>
    </source>
</evidence>
<dbReference type="GO" id="GO:0071555">
    <property type="term" value="P:cell wall organization"/>
    <property type="evidence" value="ECO:0007669"/>
    <property type="project" value="UniProtKB-KW"/>
</dbReference>
<dbReference type="GO" id="GO:0009252">
    <property type="term" value="P:peptidoglycan biosynthetic process"/>
    <property type="evidence" value="ECO:0007669"/>
    <property type="project" value="UniProtKB-UniRule"/>
</dbReference>
<organism evidence="8 9">
    <name type="scientific">Segatella buccae</name>
    <dbReference type="NCBI Taxonomy" id="28126"/>
    <lineage>
        <taxon>Bacteria</taxon>
        <taxon>Pseudomonadati</taxon>
        <taxon>Bacteroidota</taxon>
        <taxon>Bacteroidia</taxon>
        <taxon>Bacteroidales</taxon>
        <taxon>Prevotellaceae</taxon>
        <taxon>Segatella</taxon>
    </lineage>
</organism>
<comment type="caution">
    <text evidence="8">The sequence shown here is derived from an EMBL/GenBank/DDBJ whole genome shotgun (WGS) entry which is preliminary data.</text>
</comment>
<dbReference type="AlphaFoldDB" id="A0AAQ1UP35"/>
<evidence type="ECO:0000313" key="8">
    <source>
        <dbReference type="EMBL" id="SUB96698.1"/>
    </source>
</evidence>
<accession>A0AAQ1UP35</accession>
<evidence type="ECO:0000256" key="7">
    <source>
        <dbReference type="HAMAP-Rule" id="MF_02065"/>
    </source>
</evidence>
<dbReference type="GO" id="GO:0008932">
    <property type="term" value="F:lytic endotransglycosylase activity"/>
    <property type="evidence" value="ECO:0007669"/>
    <property type="project" value="UniProtKB-UniRule"/>
</dbReference>
<feature type="transmembrane region" description="Helical" evidence="7">
    <location>
        <begin position="9"/>
        <end position="29"/>
    </location>
</feature>
<keyword evidence="6 7" id="KW-0961">Cell wall biogenesis/degradation</keyword>
<dbReference type="HAMAP" id="MF_02065">
    <property type="entry name" value="MltG"/>
    <property type="match status" value="1"/>
</dbReference>
<dbReference type="PANTHER" id="PTHR30518">
    <property type="entry name" value="ENDOLYTIC MUREIN TRANSGLYCOSYLASE"/>
    <property type="match status" value="1"/>
</dbReference>
<feature type="site" description="Important for catalytic activity" evidence="7">
    <location>
        <position position="217"/>
    </location>
</feature>
<keyword evidence="5 7" id="KW-0456">Lyase</keyword>
<dbReference type="GO" id="GO:0005886">
    <property type="term" value="C:plasma membrane"/>
    <property type="evidence" value="ECO:0007669"/>
    <property type="project" value="UniProtKB-SubCell"/>
</dbReference>
<gene>
    <name evidence="8" type="primary">yceG</name>
    <name evidence="7" type="synonym">mltG</name>
    <name evidence="8" type="ORF">NCTC13063_02469</name>
</gene>
<proteinExistence type="inferred from homology"/>
<keyword evidence="4 7" id="KW-0472">Membrane</keyword>
<reference evidence="8 9" key="1">
    <citation type="submission" date="2018-06" db="EMBL/GenBank/DDBJ databases">
        <authorList>
            <consortium name="Pathogen Informatics"/>
            <person name="Doyle S."/>
        </authorList>
    </citation>
    <scope>NUCLEOTIDE SEQUENCE [LARGE SCALE GENOMIC DNA]</scope>
    <source>
        <strain evidence="8 9">NCTC13063</strain>
    </source>
</reference>
<dbReference type="RefSeq" id="WP_004346982.1">
    <property type="nucleotide sequence ID" value="NZ_DAWBTJ010000170.1"/>
</dbReference>
<dbReference type="Proteomes" id="UP000255283">
    <property type="component" value="Unassembled WGS sequence"/>
</dbReference>
<comment type="similarity">
    <text evidence="7">Belongs to the transglycosylase MltG family.</text>
</comment>
<sequence>MNKATTHRYTLAAIALLAIIVGIVYYYFFAALSLNTETQYIYIDNDDTIDSVYNKLQPFAREYQMQGFHTLVRHSSYADNIRTGRYAVKAGEGAFRVFRNLKNGMQEPVNLTIPSVRTVDRLAAEVSKHLMLDSATIATALHNPDTCRALGYDTTTIACLFIPETYDIYWNTSLAKFLERMKKENRNFWNAERTEKAEALKLTPEQVVTLASIIDEETANDAEKPMIAGMYYNRLMLRNAKYPEGMPLQADPTIKFAWHRFELKRIYHNLLSINSPYNTYRNAGLPPGPIRIPSVAGIDAVLNRVHHNYLYMCAKEDFSGTHNFAETYEEHLQNASKYSKALNERGIK</sequence>
<protein>
    <recommendedName>
        <fullName evidence="7">Endolytic murein transglycosylase</fullName>
        <ecNumber evidence="7">4.2.2.29</ecNumber>
    </recommendedName>
    <alternativeName>
        <fullName evidence="7">Peptidoglycan lytic transglycosylase</fullName>
    </alternativeName>
    <alternativeName>
        <fullName evidence="7">Peptidoglycan polymerization terminase</fullName>
    </alternativeName>
</protein>
<comment type="function">
    <text evidence="7">Functions as a peptidoglycan terminase that cleaves nascent peptidoglycan strands endolytically to terminate their elongation.</text>
</comment>
<evidence type="ECO:0000256" key="1">
    <source>
        <dbReference type="ARBA" id="ARBA00022475"/>
    </source>
</evidence>
<evidence type="ECO:0000256" key="4">
    <source>
        <dbReference type="ARBA" id="ARBA00023136"/>
    </source>
</evidence>
<keyword evidence="2 7" id="KW-0812">Transmembrane</keyword>
<evidence type="ECO:0000256" key="5">
    <source>
        <dbReference type="ARBA" id="ARBA00023239"/>
    </source>
</evidence>
<dbReference type="CDD" id="cd08010">
    <property type="entry name" value="MltG_like"/>
    <property type="match status" value="1"/>
</dbReference>
<dbReference type="EC" id="4.2.2.29" evidence="7"/>
<keyword evidence="3 7" id="KW-1133">Transmembrane helix</keyword>
<dbReference type="Gene3D" id="3.30.160.60">
    <property type="entry name" value="Classic Zinc Finger"/>
    <property type="match status" value="1"/>
</dbReference>
<dbReference type="GeneID" id="93537390"/>
<comment type="subcellular location">
    <subcellularLocation>
        <location evidence="7">Cell membrane</location>
        <topology evidence="7">Single-pass membrane protein</topology>
    </subcellularLocation>
</comment>
<dbReference type="EMBL" id="UGTJ01000002">
    <property type="protein sequence ID" value="SUB96698.1"/>
    <property type="molecule type" value="Genomic_DNA"/>
</dbReference>
<name>A0AAQ1UP35_9BACT</name>